<evidence type="ECO:0000313" key="2">
    <source>
        <dbReference type="EMBL" id="WKN39725.1"/>
    </source>
</evidence>
<gene>
    <name evidence="2" type="ORF">K4G66_13590</name>
</gene>
<feature type="domain" description="DUF2007" evidence="1">
    <location>
        <begin position="5"/>
        <end position="64"/>
    </location>
</feature>
<accession>A0AA49GRM9</accession>
<sequence>MDSKWQKVYTTQQRYQAEIVKAVLEDNQLKPVLVDKQDRAYHFGPVEIYVAPDCVMAALKIIRDDIRFE</sequence>
<dbReference type="InterPro" id="IPR018551">
    <property type="entry name" value="DUF2007"/>
</dbReference>
<name>A0AA49GRM9_9BACT</name>
<proteinExistence type="predicted"/>
<reference evidence="2" key="1">
    <citation type="journal article" date="2023" name="Comput. Struct. Biotechnol. J.">
        <title>Discovery of a novel marine Bacteroidetes with a rich repertoire of carbohydrate-active enzymes.</title>
        <authorList>
            <person name="Chen B."/>
            <person name="Liu G."/>
            <person name="Chen Q."/>
            <person name="Wang H."/>
            <person name="Liu L."/>
            <person name="Tang K."/>
        </authorList>
    </citation>
    <scope>NUCLEOTIDE SEQUENCE</scope>
    <source>
        <strain evidence="2">TK19036</strain>
    </source>
</reference>
<evidence type="ECO:0000259" key="1">
    <source>
        <dbReference type="Pfam" id="PF09413"/>
    </source>
</evidence>
<dbReference type="AlphaFoldDB" id="A0AA49GRM9"/>
<dbReference type="Pfam" id="PF09413">
    <property type="entry name" value="DUF2007"/>
    <property type="match status" value="1"/>
</dbReference>
<reference evidence="2" key="2">
    <citation type="journal article" date="2024" name="Antonie Van Leeuwenhoek">
        <title>Roseihalotalea indica gen. nov., sp. nov., a halophilic Bacteroidetes from mesopelagic Southwest Indian Ocean with higher carbohydrate metabolic potential.</title>
        <authorList>
            <person name="Chen B."/>
            <person name="Zhang M."/>
            <person name="Lin D."/>
            <person name="Ye J."/>
            <person name="Tang K."/>
        </authorList>
    </citation>
    <scope>NUCLEOTIDE SEQUENCE</scope>
    <source>
        <strain evidence="2">TK19036</strain>
    </source>
</reference>
<protein>
    <submittedName>
        <fullName evidence="2">DUF2007 domain-containing protein</fullName>
    </submittedName>
</protein>
<dbReference type="EMBL" id="CP120682">
    <property type="protein sequence ID" value="WKN39725.1"/>
    <property type="molecule type" value="Genomic_DNA"/>
</dbReference>
<organism evidence="2">
    <name type="scientific">Roseihalotalea indica</name>
    <dbReference type="NCBI Taxonomy" id="2867963"/>
    <lineage>
        <taxon>Bacteria</taxon>
        <taxon>Pseudomonadati</taxon>
        <taxon>Bacteroidota</taxon>
        <taxon>Cytophagia</taxon>
        <taxon>Cytophagales</taxon>
        <taxon>Catalimonadaceae</taxon>
        <taxon>Roseihalotalea</taxon>
    </lineage>
</organism>